<keyword evidence="6 12" id="KW-0732">Signal</keyword>
<keyword evidence="7" id="KW-1015">Disulfide bond</keyword>
<feature type="signal peptide" evidence="12">
    <location>
        <begin position="1"/>
        <end position="21"/>
    </location>
</feature>
<keyword evidence="9" id="KW-0408">Iron</keyword>
<keyword evidence="11" id="KW-0472">Membrane</keyword>
<dbReference type="EMBL" id="LN649229">
    <property type="protein sequence ID" value="CEI66760.1"/>
    <property type="molecule type" value="Genomic_DNA"/>
</dbReference>
<feature type="compositionally biased region" description="Low complexity" evidence="10">
    <location>
        <begin position="104"/>
        <end position="190"/>
    </location>
</feature>
<keyword evidence="5" id="KW-0336">GPI-anchor</keyword>
<keyword evidence="9" id="KW-0479">Metal-binding</keyword>
<dbReference type="GO" id="GO:0046872">
    <property type="term" value="F:metal ion binding"/>
    <property type="evidence" value="ECO:0007669"/>
    <property type="project" value="UniProtKB-UniRule"/>
</dbReference>
<evidence type="ECO:0000256" key="11">
    <source>
        <dbReference type="SAM" id="Phobius"/>
    </source>
</evidence>
<comment type="subcellular location">
    <subcellularLocation>
        <location evidence="1">Membrane</location>
        <topology evidence="1">Lipid-anchor</topology>
        <topology evidence="1">GPI-anchor</topology>
    </subcellularLocation>
    <subcellularLocation>
        <location evidence="2">Secreted</location>
    </subcellularLocation>
</comment>
<evidence type="ECO:0000256" key="3">
    <source>
        <dbReference type="ARBA" id="ARBA00010031"/>
    </source>
</evidence>
<dbReference type="PROSITE" id="PS52012">
    <property type="entry name" value="CFEM"/>
    <property type="match status" value="1"/>
</dbReference>
<comment type="caution">
    <text evidence="9">Lacks conserved residue(s) required for the propagation of feature annotation.</text>
</comment>
<comment type="similarity">
    <text evidence="3">Belongs to the RBT5 family.</text>
</comment>
<feature type="region of interest" description="Disordered" evidence="10">
    <location>
        <begin position="240"/>
        <end position="264"/>
    </location>
</feature>
<evidence type="ECO:0000256" key="5">
    <source>
        <dbReference type="ARBA" id="ARBA00022622"/>
    </source>
</evidence>
<feature type="domain" description="CFEM" evidence="13">
    <location>
        <begin position="1"/>
        <end position="111"/>
    </location>
</feature>
<evidence type="ECO:0000256" key="7">
    <source>
        <dbReference type="ARBA" id="ARBA00023157"/>
    </source>
</evidence>
<name>A0A2L2TXR6_9HYPO</name>
<evidence type="ECO:0000256" key="10">
    <source>
        <dbReference type="SAM" id="MobiDB-lite"/>
    </source>
</evidence>
<keyword evidence="8" id="KW-0449">Lipoprotein</keyword>
<feature type="transmembrane region" description="Helical" evidence="11">
    <location>
        <begin position="212"/>
        <end position="233"/>
    </location>
</feature>
<evidence type="ECO:0000259" key="13">
    <source>
        <dbReference type="PROSITE" id="PS52012"/>
    </source>
</evidence>
<feature type="chain" id="PRO_5014992607" description="CFEM domain-containing protein" evidence="12">
    <location>
        <begin position="22"/>
        <end position="339"/>
    </location>
</feature>
<keyword evidence="9" id="KW-0349">Heme</keyword>
<evidence type="ECO:0000256" key="9">
    <source>
        <dbReference type="PROSITE-ProRule" id="PRU01356"/>
    </source>
</evidence>
<dbReference type="AlphaFoldDB" id="A0A2L2TXR6"/>
<evidence type="ECO:0000313" key="15">
    <source>
        <dbReference type="Proteomes" id="UP000245910"/>
    </source>
</evidence>
<sequence length="339" mass="34689">MHFSLSTVLALGALHTFGVYAQDCINTCIENVKPTVGCADPADASCVCVSNDFVKGVAECARAPECAAADDAITNGISNGFCVGQQVPAFPGAATTPVESVATSEAVAATSEAPAAPETTAAETTPASLPESSESSVTSEAAATSEAPETTPTDSVESAESSVTEEASASSTDANNSSATTEAAGAAATHDSAEDEHEDETAGGGMSGGAKAGVGIGVTIGVLALLGTAGFFWKKRQNQQDLPRGNMDDMSPPMASRDRSYPAPDQGSIGEKHGYDLELMSHRGTSKTNTVQTSFSFASFLAEQSLFMIQNWLPSSRALVIKRGGPHSERTLTDSASYE</sequence>
<proteinExistence type="inferred from homology"/>
<reference evidence="15" key="1">
    <citation type="submission" date="2014-10" db="EMBL/GenBank/DDBJ databases">
        <authorList>
            <person name="King R."/>
        </authorList>
    </citation>
    <scope>NUCLEOTIDE SEQUENCE [LARGE SCALE GENOMIC DNA]</scope>
    <source>
        <strain evidence="15">A3/5</strain>
    </source>
</reference>
<keyword evidence="11" id="KW-1133">Transmembrane helix</keyword>
<evidence type="ECO:0000256" key="1">
    <source>
        <dbReference type="ARBA" id="ARBA00004589"/>
    </source>
</evidence>
<feature type="binding site" description="axial binding residue" evidence="9">
    <location>
        <position position="43"/>
    </location>
    <ligand>
        <name>heme</name>
        <dbReference type="ChEBI" id="CHEBI:30413"/>
    </ligand>
    <ligandPart>
        <name>Fe</name>
        <dbReference type="ChEBI" id="CHEBI:18248"/>
    </ligandPart>
</feature>
<accession>A0A2L2TXR6</accession>
<dbReference type="GO" id="GO:0098552">
    <property type="term" value="C:side of membrane"/>
    <property type="evidence" value="ECO:0007669"/>
    <property type="project" value="UniProtKB-KW"/>
</dbReference>
<keyword evidence="4" id="KW-0964">Secreted</keyword>
<evidence type="ECO:0000256" key="12">
    <source>
        <dbReference type="SAM" id="SignalP"/>
    </source>
</evidence>
<evidence type="ECO:0000256" key="4">
    <source>
        <dbReference type="ARBA" id="ARBA00022525"/>
    </source>
</evidence>
<protein>
    <recommendedName>
        <fullName evidence="13">CFEM domain-containing protein</fullName>
    </recommendedName>
</protein>
<evidence type="ECO:0000313" key="14">
    <source>
        <dbReference type="EMBL" id="CEI66760.1"/>
    </source>
</evidence>
<keyword evidence="11" id="KW-0812">Transmembrane</keyword>
<evidence type="ECO:0000256" key="8">
    <source>
        <dbReference type="ARBA" id="ARBA00023288"/>
    </source>
</evidence>
<dbReference type="GO" id="GO:0005576">
    <property type="term" value="C:extracellular region"/>
    <property type="evidence" value="ECO:0007669"/>
    <property type="project" value="UniProtKB-SubCell"/>
</dbReference>
<organism evidence="14 15">
    <name type="scientific">Fusarium venenatum</name>
    <dbReference type="NCBI Taxonomy" id="56646"/>
    <lineage>
        <taxon>Eukaryota</taxon>
        <taxon>Fungi</taxon>
        <taxon>Dikarya</taxon>
        <taxon>Ascomycota</taxon>
        <taxon>Pezizomycotina</taxon>
        <taxon>Sordariomycetes</taxon>
        <taxon>Hypocreomycetidae</taxon>
        <taxon>Hypocreales</taxon>
        <taxon>Nectriaceae</taxon>
        <taxon>Fusarium</taxon>
    </lineage>
</organism>
<dbReference type="InterPro" id="IPR008427">
    <property type="entry name" value="Extracellular_membr_CFEM_dom"/>
</dbReference>
<keyword evidence="15" id="KW-1185">Reference proteome</keyword>
<dbReference type="STRING" id="56646.A0A2L2TXR6"/>
<evidence type="ECO:0000256" key="6">
    <source>
        <dbReference type="ARBA" id="ARBA00022729"/>
    </source>
</evidence>
<keyword evidence="5" id="KW-0325">Glycoprotein</keyword>
<feature type="region of interest" description="Disordered" evidence="10">
    <location>
        <begin position="104"/>
        <end position="208"/>
    </location>
</feature>
<evidence type="ECO:0000256" key="2">
    <source>
        <dbReference type="ARBA" id="ARBA00004613"/>
    </source>
</evidence>
<dbReference type="Proteomes" id="UP000245910">
    <property type="component" value="Chromosome I"/>
</dbReference>